<dbReference type="OrthoDB" id="2841072at2759"/>
<dbReference type="SUPFAM" id="SSF52047">
    <property type="entry name" value="RNI-like"/>
    <property type="match status" value="1"/>
</dbReference>
<evidence type="ECO:0000256" key="1">
    <source>
        <dbReference type="SAM" id="SignalP"/>
    </source>
</evidence>
<accession>A0A550CZH2</accession>
<evidence type="ECO:0000313" key="3">
    <source>
        <dbReference type="Proteomes" id="UP000320762"/>
    </source>
</evidence>
<feature type="signal peptide" evidence="1">
    <location>
        <begin position="1"/>
        <end position="19"/>
    </location>
</feature>
<dbReference type="EMBL" id="VDMD01000001">
    <property type="protein sequence ID" value="TRM70192.1"/>
    <property type="molecule type" value="Genomic_DNA"/>
</dbReference>
<dbReference type="Proteomes" id="UP000320762">
    <property type="component" value="Unassembled WGS sequence"/>
</dbReference>
<sequence length="550" mass="61609">STMHPALSIPEILLSVCNALVTQRDDAGADGPYDVQIRELAACARTCRAFYMPAIMALWKHYDLAIETVLLHCMPEDAWDRRPNTGFQCMASEKILYPKRSLHAADLERLMFHAPLVNKLIFGWAAADRRTLALTCTYPRNGLKEAGLTEEGYKAIASVLPHPVFVNLRHLVWHSNGASLSHIQRYLSPSLNSLTLKLSGPHISVLSDLAARCPRVTSLILNTTNYSGPLEDLEAVHSRLVHAWDLRSLESAILDHSSLVSLAGSPHLTHLVNDRAIRNILRWIPLSLPRNSFTYLCHLYLRSIDMRLCIELLQASAFTVLGSLQLTLYNPAAGDWKKLYGALRTAHARPQLLHTLKIDQWDFEVTDDQGDAVTDDDIMPLLDFTNLADIDLETCEGFDLQPAMLEHMATSWPLVKFLSLRGTQHPQWQRRLTLYALVPFAMHSRLSFIRNPSPLLRNLGLEFDGTGVSFDHNPPRPDIPSPLRTLAVLWSPINSSRAVAAFLSIYFPQLDDVATADDLPGKRWGRVGGLVGVFSKIREHERMEAEGRAP</sequence>
<gene>
    <name evidence="2" type="ORF">BD626DRAFT_384845</name>
</gene>
<comment type="caution">
    <text evidence="2">The sequence shown here is derived from an EMBL/GenBank/DDBJ whole genome shotgun (WGS) entry which is preliminary data.</text>
</comment>
<protein>
    <recommendedName>
        <fullName evidence="4">F-box domain-containing protein</fullName>
    </recommendedName>
</protein>
<evidence type="ECO:0000313" key="2">
    <source>
        <dbReference type="EMBL" id="TRM70192.1"/>
    </source>
</evidence>
<keyword evidence="1" id="KW-0732">Signal</keyword>
<dbReference type="Gene3D" id="3.80.10.10">
    <property type="entry name" value="Ribonuclease Inhibitor"/>
    <property type="match status" value="1"/>
</dbReference>
<proteinExistence type="predicted"/>
<feature type="non-terminal residue" evidence="2">
    <location>
        <position position="550"/>
    </location>
</feature>
<dbReference type="STRING" id="97359.A0A550CZH2"/>
<dbReference type="InterPro" id="IPR032675">
    <property type="entry name" value="LRR_dom_sf"/>
</dbReference>
<organism evidence="2 3">
    <name type="scientific">Schizophyllum amplum</name>
    <dbReference type="NCBI Taxonomy" id="97359"/>
    <lineage>
        <taxon>Eukaryota</taxon>
        <taxon>Fungi</taxon>
        <taxon>Dikarya</taxon>
        <taxon>Basidiomycota</taxon>
        <taxon>Agaricomycotina</taxon>
        <taxon>Agaricomycetes</taxon>
        <taxon>Agaricomycetidae</taxon>
        <taxon>Agaricales</taxon>
        <taxon>Schizophyllaceae</taxon>
        <taxon>Schizophyllum</taxon>
    </lineage>
</organism>
<feature type="chain" id="PRO_5022129358" description="F-box domain-containing protein" evidence="1">
    <location>
        <begin position="20"/>
        <end position="550"/>
    </location>
</feature>
<reference evidence="2 3" key="1">
    <citation type="journal article" date="2019" name="New Phytol.">
        <title>Comparative genomics reveals unique wood-decay strategies and fruiting body development in the Schizophyllaceae.</title>
        <authorList>
            <person name="Almasi E."/>
            <person name="Sahu N."/>
            <person name="Krizsan K."/>
            <person name="Balint B."/>
            <person name="Kovacs G.M."/>
            <person name="Kiss B."/>
            <person name="Cseklye J."/>
            <person name="Drula E."/>
            <person name="Henrissat B."/>
            <person name="Nagy I."/>
            <person name="Chovatia M."/>
            <person name="Adam C."/>
            <person name="LaButti K."/>
            <person name="Lipzen A."/>
            <person name="Riley R."/>
            <person name="Grigoriev I.V."/>
            <person name="Nagy L.G."/>
        </authorList>
    </citation>
    <scope>NUCLEOTIDE SEQUENCE [LARGE SCALE GENOMIC DNA]</scope>
    <source>
        <strain evidence="2 3">NL-1724</strain>
    </source>
</reference>
<keyword evidence="3" id="KW-1185">Reference proteome</keyword>
<feature type="non-terminal residue" evidence="2">
    <location>
        <position position="1"/>
    </location>
</feature>
<evidence type="ECO:0008006" key="4">
    <source>
        <dbReference type="Google" id="ProtNLM"/>
    </source>
</evidence>
<dbReference type="AlphaFoldDB" id="A0A550CZH2"/>
<name>A0A550CZH2_9AGAR</name>